<organism evidence="4">
    <name type="scientific">Daucus carota subsp. sativus</name>
    <name type="common">Carrot</name>
    <dbReference type="NCBI Taxonomy" id="79200"/>
    <lineage>
        <taxon>Eukaryota</taxon>
        <taxon>Viridiplantae</taxon>
        <taxon>Streptophyta</taxon>
        <taxon>Embryophyta</taxon>
        <taxon>Tracheophyta</taxon>
        <taxon>Spermatophyta</taxon>
        <taxon>Magnoliopsida</taxon>
        <taxon>eudicotyledons</taxon>
        <taxon>Gunneridae</taxon>
        <taxon>Pentapetalae</taxon>
        <taxon>asterids</taxon>
        <taxon>campanulids</taxon>
        <taxon>Apiales</taxon>
        <taxon>Apiaceae</taxon>
        <taxon>Apioideae</taxon>
        <taxon>Scandiceae</taxon>
        <taxon>Daucinae</taxon>
        <taxon>Daucus</taxon>
        <taxon>Daucus sect. Daucus</taxon>
    </lineage>
</organism>
<feature type="region of interest" description="Disordered" evidence="2">
    <location>
        <begin position="24"/>
        <end position="68"/>
    </location>
</feature>
<accession>A0A175YI92</accession>
<evidence type="ECO:0000259" key="3">
    <source>
        <dbReference type="PROSITE" id="PS50102"/>
    </source>
</evidence>
<feature type="region of interest" description="Disordered" evidence="2">
    <location>
        <begin position="208"/>
        <end position="229"/>
    </location>
</feature>
<evidence type="ECO:0000256" key="1">
    <source>
        <dbReference type="PROSITE-ProRule" id="PRU00176"/>
    </source>
</evidence>
<feature type="region of interest" description="Disordered" evidence="2">
    <location>
        <begin position="422"/>
        <end position="446"/>
    </location>
</feature>
<dbReference type="InterPro" id="IPR012677">
    <property type="entry name" value="Nucleotide-bd_a/b_plait_sf"/>
</dbReference>
<feature type="domain" description="RRM" evidence="3">
    <location>
        <begin position="313"/>
        <end position="390"/>
    </location>
</feature>
<dbReference type="GO" id="GO:0003723">
    <property type="term" value="F:RNA binding"/>
    <property type="evidence" value="ECO:0007669"/>
    <property type="project" value="UniProtKB-UniRule"/>
</dbReference>
<sequence length="689" mass="76165">MVDRRLLVLEALWRGRDLLSNPLSRRKLTGDGSSQSRNDGGGNLASSKGNRLGSPGDKEDSSQKGNSADALQQQLDKVYQHWFLLENDYVSAIRKGNLSLVPGALARVDYLVGVVPKDLLSECLEGDEESLWGLHRFLYNNGWWERARLLKISLDEGPECPKGSDPLFQFLRAKVHLIHPNTRQLALEGDSEGIRMALNQIHYGSLKERAPRKGVAKKPQINPQSKPKKLSISSQLEVAKNFILSFEQLIEPSVFKDALQGNEKALSLALGQIHHKTLPAGPKSFKEAILSPSAATPLRAETPTKVSTPSGPASIFFTGFDDMVSVPSLWQWFKRARTIKDIILPRKRDKFGNRYGFVITRNVEEAKKIIGSQNGKNLGKYVIYLAMAKKPNNFANRDHTKSSTNTYPKPLKVAEAPQSKAFNCKSEGGNGPAIEPSSGDSIPGVDFHVFNTEMDCGPETCILQSTDTLNDSASEDHGTSVNANSDTRDDNGSDTGSDNHEDSTNYEDGAMQENADNSEGEDGSCINPATPRTEFQANLGSMDSETKQPIASPDMEILTSNWIPRDKDSSPSLLRSVSEDSKSMVENNGDPELSDSFTISNGVLRELQNLKVQVKRGRPRKYKRPQLNKHFKLPRRKKTRGEGLQQISHFFLNSEHDEAEAIYETGVLMGLLPLNSKASSLELIKENLK</sequence>
<dbReference type="Gene3D" id="3.30.70.330">
    <property type="match status" value="1"/>
</dbReference>
<evidence type="ECO:0000256" key="2">
    <source>
        <dbReference type="SAM" id="MobiDB-lite"/>
    </source>
</evidence>
<evidence type="ECO:0000313" key="4">
    <source>
        <dbReference type="EMBL" id="KZM82918.1"/>
    </source>
</evidence>
<keyword evidence="1" id="KW-0694">RNA-binding</keyword>
<name>A0A175YI92_DAUCS</name>
<dbReference type="InterPro" id="IPR035979">
    <property type="entry name" value="RBD_domain_sf"/>
</dbReference>
<dbReference type="AlphaFoldDB" id="A0A175YI92"/>
<dbReference type="EMBL" id="LNRQ01000009">
    <property type="protein sequence ID" value="KZM82918.1"/>
    <property type="molecule type" value="Genomic_DNA"/>
</dbReference>
<feature type="region of interest" description="Disordered" evidence="2">
    <location>
        <begin position="560"/>
        <end position="594"/>
    </location>
</feature>
<dbReference type="SUPFAM" id="SSF54928">
    <property type="entry name" value="RNA-binding domain, RBD"/>
    <property type="match status" value="1"/>
</dbReference>
<proteinExistence type="predicted"/>
<dbReference type="Gramene" id="KZM82918">
    <property type="protein sequence ID" value="KZM82918"/>
    <property type="gene ID" value="DCAR_030487"/>
</dbReference>
<protein>
    <recommendedName>
        <fullName evidence="3">RRM domain-containing protein</fullName>
    </recommendedName>
</protein>
<reference evidence="4" key="1">
    <citation type="journal article" date="2016" name="Nat. Genet.">
        <title>A high-quality carrot genome assembly provides new insights into carotenoid accumulation and asterid genome evolution.</title>
        <authorList>
            <person name="Iorizzo M."/>
            <person name="Ellison S."/>
            <person name="Senalik D."/>
            <person name="Zeng P."/>
            <person name="Satapoomin P."/>
            <person name="Huang J."/>
            <person name="Bowman M."/>
            <person name="Iovene M."/>
            <person name="Sanseverino W."/>
            <person name="Cavagnaro P."/>
            <person name="Yildiz M."/>
            <person name="Macko-Podgorni A."/>
            <person name="Moranska E."/>
            <person name="Grzebelus E."/>
            <person name="Grzebelus D."/>
            <person name="Ashrafi H."/>
            <person name="Zheng Z."/>
            <person name="Cheng S."/>
            <person name="Spooner D."/>
            <person name="Van Deynze A."/>
            <person name="Simon P."/>
        </authorList>
    </citation>
    <scope>NUCLEOTIDE SEQUENCE [LARGE SCALE GENOMIC DNA]</scope>
    <source>
        <tissue evidence="4">Leaf</tissue>
    </source>
</reference>
<feature type="region of interest" description="Disordered" evidence="2">
    <location>
        <begin position="469"/>
        <end position="532"/>
    </location>
</feature>
<feature type="compositionally biased region" description="Basic and acidic residues" evidence="2">
    <location>
        <begin position="486"/>
        <end position="503"/>
    </location>
</feature>
<dbReference type="PROSITE" id="PS50102">
    <property type="entry name" value="RRM"/>
    <property type="match status" value="1"/>
</dbReference>
<gene>
    <name evidence="4" type="ORF">DCAR_030487</name>
</gene>
<feature type="compositionally biased region" description="Polar residues" evidence="2">
    <location>
        <begin position="31"/>
        <end position="49"/>
    </location>
</feature>
<dbReference type="InterPro" id="IPR000504">
    <property type="entry name" value="RRM_dom"/>
</dbReference>
<comment type="caution">
    <text evidence="4">The sequence shown here is derived from an EMBL/GenBank/DDBJ whole genome shotgun (WGS) entry which is preliminary data.</text>
</comment>
<dbReference type="CDD" id="cd00590">
    <property type="entry name" value="RRM_SF"/>
    <property type="match status" value="1"/>
</dbReference>